<dbReference type="EMBL" id="ASHM01071775">
    <property type="protein sequence ID" value="PNX55509.1"/>
    <property type="molecule type" value="Genomic_DNA"/>
</dbReference>
<reference evidence="2 3" key="1">
    <citation type="journal article" date="2014" name="Am. J. Bot.">
        <title>Genome assembly and annotation for red clover (Trifolium pratense; Fabaceae).</title>
        <authorList>
            <person name="Istvanek J."/>
            <person name="Jaros M."/>
            <person name="Krenek A."/>
            <person name="Repkova J."/>
        </authorList>
    </citation>
    <scope>NUCLEOTIDE SEQUENCE [LARGE SCALE GENOMIC DNA]</scope>
    <source>
        <strain evidence="3">cv. Tatra</strain>
        <tissue evidence="2">Young leaves</tissue>
    </source>
</reference>
<proteinExistence type="predicted"/>
<feature type="non-terminal residue" evidence="2">
    <location>
        <position position="270"/>
    </location>
</feature>
<feature type="region of interest" description="Disordered" evidence="1">
    <location>
        <begin position="185"/>
        <end position="270"/>
    </location>
</feature>
<comment type="caution">
    <text evidence="2">The sequence shown here is derived from an EMBL/GenBank/DDBJ whole genome shotgun (WGS) entry which is preliminary data.</text>
</comment>
<organism evidence="2 3">
    <name type="scientific">Trifolium pratense</name>
    <name type="common">Red clover</name>
    <dbReference type="NCBI Taxonomy" id="57577"/>
    <lineage>
        <taxon>Eukaryota</taxon>
        <taxon>Viridiplantae</taxon>
        <taxon>Streptophyta</taxon>
        <taxon>Embryophyta</taxon>
        <taxon>Tracheophyta</taxon>
        <taxon>Spermatophyta</taxon>
        <taxon>Magnoliopsida</taxon>
        <taxon>eudicotyledons</taxon>
        <taxon>Gunneridae</taxon>
        <taxon>Pentapetalae</taxon>
        <taxon>rosids</taxon>
        <taxon>fabids</taxon>
        <taxon>Fabales</taxon>
        <taxon>Fabaceae</taxon>
        <taxon>Papilionoideae</taxon>
        <taxon>50 kb inversion clade</taxon>
        <taxon>NPAAA clade</taxon>
        <taxon>Hologalegina</taxon>
        <taxon>IRL clade</taxon>
        <taxon>Trifolieae</taxon>
        <taxon>Trifolium</taxon>
    </lineage>
</organism>
<feature type="compositionally biased region" description="Polar residues" evidence="1">
    <location>
        <begin position="251"/>
        <end position="262"/>
    </location>
</feature>
<feature type="non-terminal residue" evidence="2">
    <location>
        <position position="1"/>
    </location>
</feature>
<gene>
    <name evidence="2" type="ORF">L195_g049138</name>
</gene>
<dbReference type="AlphaFoldDB" id="A0A2K3JN98"/>
<sequence>NATFHAELDLFLPEPFYDESRARQVEGTRLARLVPRERGLAYDVAFQQYFNAFLNLKKFKPSFAPFVDRPVSPPWFTQHFPSAPDFEEVVNNIWSVYLMPTVLSCRIGLTRGKGYFRSFLDHFSKPSYELTPFEFAPSHACTREFFKWWSLHYEGRLVNRAALLTAISDGFDSSILNKIKSKLNTKGSKSKAGSSNSNKPPLPPPKVELRITSRKRSHSSEVPSSLKKQKPTPVACSSAADQDTPILSAIPEQTNTATTQDPPHNDEPTK</sequence>
<name>A0A2K3JN98_TRIPR</name>
<evidence type="ECO:0000313" key="2">
    <source>
        <dbReference type="EMBL" id="PNX55509.1"/>
    </source>
</evidence>
<evidence type="ECO:0000313" key="3">
    <source>
        <dbReference type="Proteomes" id="UP000236291"/>
    </source>
</evidence>
<accession>A0A2K3JN98</accession>
<feature type="compositionally biased region" description="Low complexity" evidence="1">
    <location>
        <begin position="186"/>
        <end position="199"/>
    </location>
</feature>
<dbReference type="Proteomes" id="UP000236291">
    <property type="component" value="Unassembled WGS sequence"/>
</dbReference>
<reference evidence="2 3" key="2">
    <citation type="journal article" date="2017" name="Front. Plant Sci.">
        <title>Gene Classification and Mining of Molecular Markers Useful in Red Clover (Trifolium pratense) Breeding.</title>
        <authorList>
            <person name="Istvanek J."/>
            <person name="Dluhosova J."/>
            <person name="Dluhos P."/>
            <person name="Patkova L."/>
            <person name="Nedelnik J."/>
            <person name="Repkova J."/>
        </authorList>
    </citation>
    <scope>NUCLEOTIDE SEQUENCE [LARGE SCALE GENOMIC DNA]</scope>
    <source>
        <strain evidence="3">cv. Tatra</strain>
        <tissue evidence="2">Young leaves</tissue>
    </source>
</reference>
<evidence type="ECO:0000256" key="1">
    <source>
        <dbReference type="SAM" id="MobiDB-lite"/>
    </source>
</evidence>
<protein>
    <submittedName>
        <fullName evidence="2">Uncharacterized protein</fullName>
    </submittedName>
</protein>